<sequence length="321" mass="36684">MRMCPSQANVRYNRPAKAYWKGEKPNFTLKVFVRLYQHDPKRCDHRTLHIKLKSRRGRYVSKGMGLVTVRMVTSWSPTPSYLAQLKSLSEKSGIKKGDYEEEEGLLHLYFDEFTTKVKRILVDVVQDQDLRVLKPKLADVRAVEYYETGVTTDQKYRIKTTCGREAKKPVTVKKKKPATKVTDQQTLSTGAETSSSNACPACIKTTKIPANFRSAVCNASAVYKAVAGRKGTRPIKLIQDLRPKKELVKLRKFVFYQLPSGCNCSLFSKDGGRRWVIIVTAMKVFGHDLILDRNSIIMKRSKRVEKEVRAAQETCPREEEE</sequence>
<dbReference type="GO" id="GO:0005576">
    <property type="term" value="C:extracellular region"/>
    <property type="evidence" value="ECO:0007669"/>
    <property type="project" value="InterPro"/>
</dbReference>
<evidence type="ECO:0000313" key="3">
    <source>
        <dbReference type="Proteomes" id="UP000735302"/>
    </source>
</evidence>
<proteinExistence type="predicted"/>
<comment type="caution">
    <text evidence="2">The sequence shown here is derived from an EMBL/GenBank/DDBJ whole genome shotgun (WGS) entry which is preliminary data.</text>
</comment>
<dbReference type="PANTHER" id="PTHR11412">
    <property type="entry name" value="MACROGLOBULIN / COMPLEMENT"/>
    <property type="match status" value="1"/>
</dbReference>
<dbReference type="InterPro" id="IPR036595">
    <property type="entry name" value="A-macroglobulin_rcpt-bd_sf"/>
</dbReference>
<dbReference type="SMART" id="SM01361">
    <property type="entry name" value="A2M_recep"/>
    <property type="match status" value="1"/>
</dbReference>
<organism evidence="2 3">
    <name type="scientific">Plakobranchus ocellatus</name>
    <dbReference type="NCBI Taxonomy" id="259542"/>
    <lineage>
        <taxon>Eukaryota</taxon>
        <taxon>Metazoa</taxon>
        <taxon>Spiralia</taxon>
        <taxon>Lophotrochozoa</taxon>
        <taxon>Mollusca</taxon>
        <taxon>Gastropoda</taxon>
        <taxon>Heterobranchia</taxon>
        <taxon>Euthyneura</taxon>
        <taxon>Panpulmonata</taxon>
        <taxon>Sacoglossa</taxon>
        <taxon>Placobranchoidea</taxon>
        <taxon>Plakobranchidae</taxon>
        <taxon>Plakobranchus</taxon>
    </lineage>
</organism>
<accession>A0AAV4CXA9</accession>
<protein>
    <submittedName>
        <fullName evidence="2">Alpha-2-macroglobulin-like protein</fullName>
    </submittedName>
</protein>
<dbReference type="PANTHER" id="PTHR11412:SF171">
    <property type="entry name" value="PREGNANCY ZONE PROTEIN-LIKE PROTEIN"/>
    <property type="match status" value="1"/>
</dbReference>
<reference evidence="2 3" key="1">
    <citation type="journal article" date="2021" name="Elife">
        <title>Chloroplast acquisition without the gene transfer in kleptoplastic sea slugs, Plakobranchus ocellatus.</title>
        <authorList>
            <person name="Maeda T."/>
            <person name="Takahashi S."/>
            <person name="Yoshida T."/>
            <person name="Shimamura S."/>
            <person name="Takaki Y."/>
            <person name="Nagai Y."/>
            <person name="Toyoda A."/>
            <person name="Suzuki Y."/>
            <person name="Arimoto A."/>
            <person name="Ishii H."/>
            <person name="Satoh N."/>
            <person name="Nishiyama T."/>
            <person name="Hasebe M."/>
            <person name="Maruyama T."/>
            <person name="Minagawa J."/>
            <person name="Obokata J."/>
            <person name="Shigenobu S."/>
        </authorList>
    </citation>
    <scope>NUCLEOTIDE SEQUENCE [LARGE SCALE GENOMIC DNA]</scope>
</reference>
<gene>
    <name evidence="2" type="ORF">PoB_006306700</name>
</gene>
<evidence type="ECO:0000259" key="1">
    <source>
        <dbReference type="SMART" id="SM01361"/>
    </source>
</evidence>
<dbReference type="Proteomes" id="UP000735302">
    <property type="component" value="Unassembled WGS sequence"/>
</dbReference>
<dbReference type="InterPro" id="IPR050473">
    <property type="entry name" value="A2M/Complement_sys"/>
</dbReference>
<evidence type="ECO:0000313" key="2">
    <source>
        <dbReference type="EMBL" id="GFO36562.1"/>
    </source>
</evidence>
<dbReference type="SUPFAM" id="SSF49410">
    <property type="entry name" value="Alpha-macroglobulin receptor domain"/>
    <property type="match status" value="1"/>
</dbReference>
<dbReference type="Gene3D" id="2.60.40.690">
    <property type="entry name" value="Alpha-macroglobulin, receptor-binding domain"/>
    <property type="match status" value="1"/>
</dbReference>
<dbReference type="AlphaFoldDB" id="A0AAV4CXA9"/>
<keyword evidence="3" id="KW-1185">Reference proteome</keyword>
<dbReference type="Pfam" id="PF07677">
    <property type="entry name" value="A2M_recep"/>
    <property type="match status" value="1"/>
</dbReference>
<feature type="domain" description="Alpha-macroglobulin receptor-binding" evidence="1">
    <location>
        <begin position="62"/>
        <end position="156"/>
    </location>
</feature>
<dbReference type="InterPro" id="IPR009048">
    <property type="entry name" value="A-macroglobulin_rcpt-bd"/>
</dbReference>
<name>A0AAV4CXA9_9GAST</name>
<dbReference type="EMBL" id="BLXT01007071">
    <property type="protein sequence ID" value="GFO36562.1"/>
    <property type="molecule type" value="Genomic_DNA"/>
</dbReference>